<dbReference type="EMBL" id="BAAAMU010000080">
    <property type="protein sequence ID" value="GAA1668118.1"/>
    <property type="molecule type" value="Genomic_DNA"/>
</dbReference>
<feature type="compositionally biased region" description="Basic and acidic residues" evidence="1">
    <location>
        <begin position="23"/>
        <end position="41"/>
    </location>
</feature>
<organism evidence="2 3">
    <name type="scientific">Nonomuraea maheshkhaliensis</name>
    <dbReference type="NCBI Taxonomy" id="419590"/>
    <lineage>
        <taxon>Bacteria</taxon>
        <taxon>Bacillati</taxon>
        <taxon>Actinomycetota</taxon>
        <taxon>Actinomycetes</taxon>
        <taxon>Streptosporangiales</taxon>
        <taxon>Streptosporangiaceae</taxon>
        <taxon>Nonomuraea</taxon>
    </lineage>
</organism>
<evidence type="ECO:0000313" key="3">
    <source>
        <dbReference type="Proteomes" id="UP001500064"/>
    </source>
</evidence>
<gene>
    <name evidence="2" type="ORF">GCM10009733_077060</name>
</gene>
<evidence type="ECO:0000313" key="2">
    <source>
        <dbReference type="EMBL" id="GAA1668118.1"/>
    </source>
</evidence>
<feature type="compositionally biased region" description="Basic and acidic residues" evidence="1">
    <location>
        <begin position="85"/>
        <end position="96"/>
    </location>
</feature>
<comment type="caution">
    <text evidence="2">The sequence shown here is derived from an EMBL/GenBank/DDBJ whole genome shotgun (WGS) entry which is preliminary data.</text>
</comment>
<name>A0ABN2GAJ1_9ACTN</name>
<sequence length="96" mass="10525">MPVPERPEVPDVEIRASVKARELRFRARPEVRTHAETEPSGEHASGSDRTNLPAQVAAGVTYHDIQLDFRIAARLTDPDLSSPHAGERHAEAPEPG</sequence>
<feature type="region of interest" description="Disordered" evidence="1">
    <location>
        <begin position="77"/>
        <end position="96"/>
    </location>
</feature>
<keyword evidence="3" id="KW-1185">Reference proteome</keyword>
<dbReference type="RefSeq" id="WP_346111671.1">
    <property type="nucleotide sequence ID" value="NZ_BAAAMU010000080.1"/>
</dbReference>
<protein>
    <submittedName>
        <fullName evidence="2">Uncharacterized protein</fullName>
    </submittedName>
</protein>
<feature type="region of interest" description="Disordered" evidence="1">
    <location>
        <begin position="23"/>
        <end position="54"/>
    </location>
</feature>
<accession>A0ABN2GAJ1</accession>
<dbReference type="Proteomes" id="UP001500064">
    <property type="component" value="Unassembled WGS sequence"/>
</dbReference>
<reference evidence="2 3" key="1">
    <citation type="journal article" date="2019" name="Int. J. Syst. Evol. Microbiol.">
        <title>The Global Catalogue of Microorganisms (GCM) 10K type strain sequencing project: providing services to taxonomists for standard genome sequencing and annotation.</title>
        <authorList>
            <consortium name="The Broad Institute Genomics Platform"/>
            <consortium name="The Broad Institute Genome Sequencing Center for Infectious Disease"/>
            <person name="Wu L."/>
            <person name="Ma J."/>
        </authorList>
    </citation>
    <scope>NUCLEOTIDE SEQUENCE [LARGE SCALE GENOMIC DNA]</scope>
    <source>
        <strain evidence="2 3">JCM 13929</strain>
    </source>
</reference>
<proteinExistence type="predicted"/>
<evidence type="ECO:0000256" key="1">
    <source>
        <dbReference type="SAM" id="MobiDB-lite"/>
    </source>
</evidence>